<feature type="transmembrane region" description="Helical" evidence="6">
    <location>
        <begin position="70"/>
        <end position="93"/>
    </location>
</feature>
<evidence type="ECO:0000313" key="8">
    <source>
        <dbReference type="Proteomes" id="UP000633205"/>
    </source>
</evidence>
<feature type="transmembrane region" description="Helical" evidence="6">
    <location>
        <begin position="99"/>
        <end position="125"/>
    </location>
</feature>
<dbReference type="Proteomes" id="UP000633205">
    <property type="component" value="Unassembled WGS sequence"/>
</dbReference>
<dbReference type="EMBL" id="BMHO01000001">
    <property type="protein sequence ID" value="GGD25266.1"/>
    <property type="molecule type" value="Genomic_DNA"/>
</dbReference>
<reference evidence="7" key="2">
    <citation type="submission" date="2020-09" db="EMBL/GenBank/DDBJ databases">
        <authorList>
            <person name="Sun Q."/>
            <person name="Zhou Y."/>
        </authorList>
    </citation>
    <scope>NUCLEOTIDE SEQUENCE</scope>
    <source>
        <strain evidence="7">CGMCC 1.15152</strain>
    </source>
</reference>
<dbReference type="GO" id="GO:0005886">
    <property type="term" value="C:plasma membrane"/>
    <property type="evidence" value="ECO:0007669"/>
    <property type="project" value="UniProtKB-SubCell"/>
</dbReference>
<organism evidence="7 8">
    <name type="scientific">Microbacterium faecale</name>
    <dbReference type="NCBI Taxonomy" id="1804630"/>
    <lineage>
        <taxon>Bacteria</taxon>
        <taxon>Bacillati</taxon>
        <taxon>Actinomycetota</taxon>
        <taxon>Actinomycetes</taxon>
        <taxon>Micrococcales</taxon>
        <taxon>Microbacteriaceae</taxon>
        <taxon>Microbacterium</taxon>
    </lineage>
</organism>
<evidence type="ECO:0000256" key="5">
    <source>
        <dbReference type="ARBA" id="ARBA00023136"/>
    </source>
</evidence>
<evidence type="ECO:0000256" key="2">
    <source>
        <dbReference type="ARBA" id="ARBA00022475"/>
    </source>
</evidence>
<evidence type="ECO:0000313" key="7">
    <source>
        <dbReference type="EMBL" id="GGD25266.1"/>
    </source>
</evidence>
<keyword evidence="8" id="KW-1185">Reference proteome</keyword>
<name>A0A916Y096_9MICO</name>
<dbReference type="PANTHER" id="PTHR33931:SF2">
    <property type="entry name" value="HOLIN-LIKE PROTEIN CIDA"/>
    <property type="match status" value="1"/>
</dbReference>
<keyword evidence="5 6" id="KW-0472">Membrane</keyword>
<evidence type="ECO:0000256" key="1">
    <source>
        <dbReference type="ARBA" id="ARBA00004651"/>
    </source>
</evidence>
<dbReference type="AlphaFoldDB" id="A0A916Y096"/>
<feature type="transmembrane region" description="Helical" evidence="6">
    <location>
        <begin position="12"/>
        <end position="32"/>
    </location>
</feature>
<dbReference type="RefSeq" id="WP_188710419.1">
    <property type="nucleotide sequence ID" value="NZ_BMHO01000001.1"/>
</dbReference>
<dbReference type="Pfam" id="PF03788">
    <property type="entry name" value="LrgA"/>
    <property type="match status" value="1"/>
</dbReference>
<gene>
    <name evidence="7" type="ORF">GCM10010915_01460</name>
</gene>
<keyword evidence="2" id="KW-1003">Cell membrane</keyword>
<evidence type="ECO:0000256" key="3">
    <source>
        <dbReference type="ARBA" id="ARBA00022692"/>
    </source>
</evidence>
<dbReference type="InterPro" id="IPR005538">
    <property type="entry name" value="LrgA/CidA"/>
</dbReference>
<dbReference type="PANTHER" id="PTHR33931">
    <property type="entry name" value="HOLIN-LIKE PROTEIN CIDA-RELATED"/>
    <property type="match status" value="1"/>
</dbReference>
<sequence>MADDGQKKTNALARWLFGLGILVAFAVAGDALRSAVGLPIPGSTVGMILLLVVLLTPARRLVARVVAPAADSLVAVLPLLLVPLAVGIIGSFGPLAEHALAITAALIIGWLVTFLTAAFVAELLMRRMRRS</sequence>
<protein>
    <submittedName>
        <fullName evidence="7">CidA/LrgA family protein</fullName>
    </submittedName>
</protein>
<evidence type="ECO:0000256" key="4">
    <source>
        <dbReference type="ARBA" id="ARBA00022989"/>
    </source>
</evidence>
<feature type="transmembrane region" description="Helical" evidence="6">
    <location>
        <begin position="38"/>
        <end position="58"/>
    </location>
</feature>
<accession>A0A916Y096</accession>
<comment type="subcellular location">
    <subcellularLocation>
        <location evidence="1">Cell membrane</location>
        <topology evidence="1">Multi-pass membrane protein</topology>
    </subcellularLocation>
</comment>
<keyword evidence="4 6" id="KW-1133">Transmembrane helix</keyword>
<keyword evidence="3 6" id="KW-0812">Transmembrane</keyword>
<evidence type="ECO:0000256" key="6">
    <source>
        <dbReference type="SAM" id="Phobius"/>
    </source>
</evidence>
<reference evidence="7" key="1">
    <citation type="journal article" date="2014" name="Int. J. Syst. Evol. Microbiol.">
        <title>Complete genome sequence of Corynebacterium casei LMG S-19264T (=DSM 44701T), isolated from a smear-ripened cheese.</title>
        <authorList>
            <consortium name="US DOE Joint Genome Institute (JGI-PGF)"/>
            <person name="Walter F."/>
            <person name="Albersmeier A."/>
            <person name="Kalinowski J."/>
            <person name="Ruckert C."/>
        </authorList>
    </citation>
    <scope>NUCLEOTIDE SEQUENCE</scope>
    <source>
        <strain evidence="7">CGMCC 1.15152</strain>
    </source>
</reference>
<proteinExistence type="predicted"/>
<comment type="caution">
    <text evidence="7">The sequence shown here is derived from an EMBL/GenBank/DDBJ whole genome shotgun (WGS) entry which is preliminary data.</text>
</comment>